<proteinExistence type="predicted"/>
<dbReference type="HOGENOM" id="CLU_2766935_0_0_14"/>
<dbReference type="InterPro" id="IPR003959">
    <property type="entry name" value="ATPase_AAA_core"/>
</dbReference>
<gene>
    <name evidence="2" type="ordered locus">AYWB_170</name>
</gene>
<evidence type="ECO:0000313" key="2">
    <source>
        <dbReference type="EMBL" id="ABC65287.1"/>
    </source>
</evidence>
<dbReference type="AlphaFoldDB" id="Q2NJV6"/>
<sequence length="69" mass="8051">MINTLLDKLDGFNSSNKKIILMGATNNFHKIDSVLHSCFSKEIYIGNLKYSEIEVYLKHIFCLVMMFFK</sequence>
<dbReference type="GO" id="GO:0005524">
    <property type="term" value="F:ATP binding"/>
    <property type="evidence" value="ECO:0007669"/>
    <property type="project" value="InterPro"/>
</dbReference>
<dbReference type="Gene3D" id="3.40.50.300">
    <property type="entry name" value="P-loop containing nucleotide triphosphate hydrolases"/>
    <property type="match status" value="1"/>
</dbReference>
<name>Q2NJV6_AYWBP</name>
<dbReference type="PhylomeDB" id="Q2NJV6"/>
<dbReference type="GO" id="GO:0016887">
    <property type="term" value="F:ATP hydrolysis activity"/>
    <property type="evidence" value="ECO:0007669"/>
    <property type="project" value="InterPro"/>
</dbReference>
<feature type="domain" description="ATPase AAA-type core" evidence="1">
    <location>
        <begin position="2"/>
        <end position="46"/>
    </location>
</feature>
<dbReference type="SUPFAM" id="SSF52540">
    <property type="entry name" value="P-loop containing nucleoside triphosphate hydrolases"/>
    <property type="match status" value="1"/>
</dbReference>
<dbReference type="EMBL" id="CP000061">
    <property type="protein sequence ID" value="ABC65287.1"/>
    <property type="molecule type" value="Genomic_DNA"/>
</dbReference>
<dbReference type="eggNOG" id="COG0464">
    <property type="taxonomic scope" value="Bacteria"/>
</dbReference>
<reference evidence="2 3" key="1">
    <citation type="journal article" date="2006" name="J. Bacteriol.">
        <title>Living with genome instability: the adaptation of phytoplasmas to diverse environments of their insect and plant hosts.</title>
        <authorList>
            <person name="Bai X."/>
            <person name="Zhang J."/>
            <person name="Ewing A."/>
            <person name="Miller S.A."/>
            <person name="Jancso Radek A."/>
            <person name="Shevchenko D.V."/>
            <person name="Tsukerman K."/>
            <person name="Walunas T."/>
            <person name="Lapidus A."/>
            <person name="Campbell J.W."/>
            <person name="Hogenhout S.A."/>
        </authorList>
    </citation>
    <scope>NUCLEOTIDE SEQUENCE [LARGE SCALE GENOMIC DNA]</scope>
    <source>
        <strain evidence="2 3">AYWB</strain>
    </source>
</reference>
<evidence type="ECO:0000259" key="1">
    <source>
        <dbReference type="Pfam" id="PF00004"/>
    </source>
</evidence>
<keyword evidence="3" id="KW-1185">Reference proteome</keyword>
<accession>Q2NJV6</accession>
<protein>
    <recommendedName>
        <fullName evidence="1">ATPase AAA-type core domain-containing protein</fullName>
    </recommendedName>
</protein>
<dbReference type="Proteomes" id="UP000001934">
    <property type="component" value="Chromosome"/>
</dbReference>
<dbReference type="InterPro" id="IPR027417">
    <property type="entry name" value="P-loop_NTPase"/>
</dbReference>
<organism evidence="2 3">
    <name type="scientific">Aster yellows witches'-broom phytoplasma (strain AYWB)</name>
    <dbReference type="NCBI Taxonomy" id="322098"/>
    <lineage>
        <taxon>Bacteria</taxon>
        <taxon>Bacillati</taxon>
        <taxon>Mycoplasmatota</taxon>
        <taxon>Mollicutes</taxon>
        <taxon>Acholeplasmatales</taxon>
        <taxon>Acholeplasmataceae</taxon>
        <taxon>Candidatus Phytoplasma</taxon>
        <taxon>16SrI (Aster yellows group)</taxon>
    </lineage>
</organism>
<dbReference type="Pfam" id="PF00004">
    <property type="entry name" value="AAA"/>
    <property type="match status" value="1"/>
</dbReference>
<dbReference type="KEGG" id="ayw:AYWB_170"/>
<evidence type="ECO:0000313" key="3">
    <source>
        <dbReference type="Proteomes" id="UP000001934"/>
    </source>
</evidence>